<reference evidence="9" key="1">
    <citation type="submission" date="2024-04" db="EMBL/GenBank/DDBJ databases">
        <authorList>
            <person name="Roder T."/>
            <person name="Oberhansli S."/>
            <person name="Kreuzer M."/>
        </authorList>
    </citation>
    <scope>NUCLEOTIDE SEQUENCE</scope>
    <source>
        <strain evidence="9">LWS13-1.2</strain>
    </source>
</reference>
<dbReference type="RefSeq" id="WP_349428263.1">
    <property type="nucleotide sequence ID" value="NZ_CP151632.1"/>
</dbReference>
<keyword evidence="7 8" id="KW-0460">Magnesium</keyword>
<comment type="function">
    <text evidence="8">Nucleotidyltransferase involved in the post-translational modification of proteins. It can catalyze the addition of adenosine monophosphate (AMP) or uridine monophosphate (UMP) to a protein, resulting in modifications known as AMPylation and UMPylation.</text>
</comment>
<feature type="binding site" evidence="8">
    <location>
        <position position="155"/>
    </location>
    <ligand>
        <name>ATP</name>
        <dbReference type="ChEBI" id="CHEBI:30616"/>
    </ligand>
</feature>
<dbReference type="NCBIfam" id="NF000658">
    <property type="entry name" value="PRK00029.1"/>
    <property type="match status" value="1"/>
</dbReference>
<comment type="catalytic activity">
    <reaction evidence="8">
        <text>L-threonyl-[protein] + ATP = 3-O-(5'-adenylyl)-L-threonyl-[protein] + diphosphate</text>
        <dbReference type="Rhea" id="RHEA:54292"/>
        <dbReference type="Rhea" id="RHEA-COMP:11060"/>
        <dbReference type="Rhea" id="RHEA-COMP:13847"/>
        <dbReference type="ChEBI" id="CHEBI:30013"/>
        <dbReference type="ChEBI" id="CHEBI:30616"/>
        <dbReference type="ChEBI" id="CHEBI:33019"/>
        <dbReference type="ChEBI" id="CHEBI:138113"/>
        <dbReference type="EC" id="2.7.7.108"/>
    </reaction>
</comment>
<dbReference type="Pfam" id="PF02696">
    <property type="entry name" value="SelO"/>
    <property type="match status" value="1"/>
</dbReference>
<comment type="catalytic activity">
    <reaction evidence="8">
        <text>L-seryl-[protein] + UTP = O-(5'-uridylyl)-L-seryl-[protein] + diphosphate</text>
        <dbReference type="Rhea" id="RHEA:64604"/>
        <dbReference type="Rhea" id="RHEA-COMP:9863"/>
        <dbReference type="Rhea" id="RHEA-COMP:16635"/>
        <dbReference type="ChEBI" id="CHEBI:29999"/>
        <dbReference type="ChEBI" id="CHEBI:33019"/>
        <dbReference type="ChEBI" id="CHEBI:46398"/>
        <dbReference type="ChEBI" id="CHEBI:156051"/>
    </reaction>
</comment>
<feature type="binding site" evidence="8">
    <location>
        <position position="207"/>
    </location>
    <ligand>
        <name>ATP</name>
        <dbReference type="ChEBI" id="CHEBI:30616"/>
    </ligand>
</feature>
<keyword evidence="2 8" id="KW-0808">Transferase</keyword>
<dbReference type="HAMAP" id="MF_00692">
    <property type="entry name" value="SelO"/>
    <property type="match status" value="1"/>
</dbReference>
<comment type="catalytic activity">
    <reaction evidence="8">
        <text>L-tyrosyl-[protein] + ATP = O-(5'-adenylyl)-L-tyrosyl-[protein] + diphosphate</text>
        <dbReference type="Rhea" id="RHEA:54288"/>
        <dbReference type="Rhea" id="RHEA-COMP:10136"/>
        <dbReference type="Rhea" id="RHEA-COMP:13846"/>
        <dbReference type="ChEBI" id="CHEBI:30616"/>
        <dbReference type="ChEBI" id="CHEBI:33019"/>
        <dbReference type="ChEBI" id="CHEBI:46858"/>
        <dbReference type="ChEBI" id="CHEBI:83624"/>
        <dbReference type="EC" id="2.7.7.108"/>
    </reaction>
</comment>
<feature type="active site" description="Proton acceptor" evidence="8">
    <location>
        <position position="283"/>
    </location>
</feature>
<keyword evidence="4 8" id="KW-0479">Metal-binding</keyword>
<evidence type="ECO:0000256" key="5">
    <source>
        <dbReference type="ARBA" id="ARBA00022741"/>
    </source>
</evidence>
<evidence type="ECO:0000256" key="4">
    <source>
        <dbReference type="ARBA" id="ARBA00022723"/>
    </source>
</evidence>
<evidence type="ECO:0000256" key="3">
    <source>
        <dbReference type="ARBA" id="ARBA00022695"/>
    </source>
</evidence>
<dbReference type="EMBL" id="CP151632">
    <property type="protein sequence ID" value="WZO33733.1"/>
    <property type="molecule type" value="Genomic_DNA"/>
</dbReference>
<comment type="catalytic activity">
    <reaction evidence="8">
        <text>L-histidyl-[protein] + UTP = N(tele)-(5'-uridylyl)-L-histidyl-[protein] + diphosphate</text>
        <dbReference type="Rhea" id="RHEA:83891"/>
        <dbReference type="Rhea" id="RHEA-COMP:9745"/>
        <dbReference type="Rhea" id="RHEA-COMP:20239"/>
        <dbReference type="ChEBI" id="CHEBI:29979"/>
        <dbReference type="ChEBI" id="CHEBI:33019"/>
        <dbReference type="ChEBI" id="CHEBI:46398"/>
        <dbReference type="ChEBI" id="CHEBI:233474"/>
    </reaction>
</comment>
<keyword evidence="3 8" id="KW-0548">Nucleotidyltransferase</keyword>
<feature type="binding site" evidence="8">
    <location>
        <position position="214"/>
    </location>
    <ligand>
        <name>ATP</name>
        <dbReference type="ChEBI" id="CHEBI:30616"/>
    </ligand>
</feature>
<evidence type="ECO:0000256" key="1">
    <source>
        <dbReference type="ARBA" id="ARBA00009747"/>
    </source>
</evidence>
<proteinExistence type="inferred from homology"/>
<evidence type="ECO:0000256" key="7">
    <source>
        <dbReference type="ARBA" id="ARBA00022842"/>
    </source>
</evidence>
<organism evidence="9">
    <name type="scientific">Microbacterium sp. LWS13-1.2</name>
    <dbReference type="NCBI Taxonomy" id="3135264"/>
    <lineage>
        <taxon>Bacteria</taxon>
        <taxon>Bacillati</taxon>
        <taxon>Actinomycetota</taxon>
        <taxon>Actinomycetes</taxon>
        <taxon>Micrococcales</taxon>
        <taxon>Microbacteriaceae</taxon>
        <taxon>Microbacterium</taxon>
    </lineage>
</organism>
<keyword evidence="5 8" id="KW-0547">Nucleotide-binding</keyword>
<dbReference type="GO" id="GO:0030145">
    <property type="term" value="F:manganese ion binding"/>
    <property type="evidence" value="ECO:0007669"/>
    <property type="project" value="UniProtKB-UniRule"/>
</dbReference>
<keyword evidence="6 8" id="KW-0067">ATP-binding</keyword>
<comment type="catalytic activity">
    <reaction evidence="8">
        <text>L-tyrosyl-[protein] + UTP = O-(5'-uridylyl)-L-tyrosyl-[protein] + diphosphate</text>
        <dbReference type="Rhea" id="RHEA:83887"/>
        <dbReference type="Rhea" id="RHEA-COMP:10136"/>
        <dbReference type="Rhea" id="RHEA-COMP:20238"/>
        <dbReference type="ChEBI" id="CHEBI:33019"/>
        <dbReference type="ChEBI" id="CHEBI:46398"/>
        <dbReference type="ChEBI" id="CHEBI:46858"/>
        <dbReference type="ChEBI" id="CHEBI:90602"/>
    </reaction>
</comment>
<dbReference type="GO" id="GO:0070733">
    <property type="term" value="F:AMPylase activity"/>
    <property type="evidence" value="ECO:0007669"/>
    <property type="project" value="UniProtKB-EC"/>
</dbReference>
<dbReference type="PANTHER" id="PTHR32057:SF14">
    <property type="entry name" value="PROTEIN ADENYLYLTRANSFERASE SELO, MITOCHONDRIAL"/>
    <property type="match status" value="1"/>
</dbReference>
<dbReference type="AlphaFoldDB" id="A0AAU6SA50"/>
<comment type="cofactor">
    <cofactor evidence="8">
        <name>Mg(2+)</name>
        <dbReference type="ChEBI" id="CHEBI:18420"/>
    </cofactor>
    <cofactor evidence="8">
        <name>Mn(2+)</name>
        <dbReference type="ChEBI" id="CHEBI:29035"/>
    </cofactor>
</comment>
<feature type="binding site" evidence="8">
    <location>
        <position position="144"/>
    </location>
    <ligand>
        <name>ATP</name>
        <dbReference type="ChEBI" id="CHEBI:30616"/>
    </ligand>
</feature>
<dbReference type="EC" id="2.7.7.108" evidence="8"/>
<feature type="binding site" evidence="8">
    <location>
        <position position="121"/>
    </location>
    <ligand>
        <name>ATP</name>
        <dbReference type="ChEBI" id="CHEBI:30616"/>
    </ligand>
</feature>
<dbReference type="InterPro" id="IPR003846">
    <property type="entry name" value="SelO"/>
</dbReference>
<protein>
    <recommendedName>
        <fullName evidence="8">Protein nucleotidyltransferase YdiU</fullName>
        <ecNumber evidence="8">2.7.7.-</ecNumber>
    </recommendedName>
    <alternativeName>
        <fullName evidence="8">Protein adenylyltransferase YdiU</fullName>
        <ecNumber evidence="8">2.7.7.108</ecNumber>
    </alternativeName>
    <alternativeName>
        <fullName evidence="8">Protein uridylyltransferase YdiU</fullName>
        <ecNumber evidence="8">2.7.7.-</ecNumber>
    </alternativeName>
</protein>
<keyword evidence="8" id="KW-0464">Manganese</keyword>
<dbReference type="PANTHER" id="PTHR32057">
    <property type="entry name" value="PROTEIN ADENYLYLTRANSFERASE SELO, MITOCHONDRIAL"/>
    <property type="match status" value="1"/>
</dbReference>
<dbReference type="GO" id="GO:0005524">
    <property type="term" value="F:ATP binding"/>
    <property type="evidence" value="ECO:0007669"/>
    <property type="project" value="UniProtKB-UniRule"/>
</dbReference>
<name>A0AAU6SA50_9MICO</name>
<feature type="binding site" evidence="8">
    <location>
        <position position="156"/>
    </location>
    <ligand>
        <name>ATP</name>
        <dbReference type="ChEBI" id="CHEBI:30616"/>
    </ligand>
</feature>
<feature type="binding site" evidence="8">
    <location>
        <position position="293"/>
    </location>
    <ligand>
        <name>Mg(2+)</name>
        <dbReference type="ChEBI" id="CHEBI:18420"/>
    </ligand>
</feature>
<gene>
    <name evidence="8" type="primary">ydiU</name>
    <name evidence="8" type="synonym">selO</name>
    <name evidence="9" type="ORF">MRBLWS13_001367</name>
</gene>
<evidence type="ECO:0000313" key="9">
    <source>
        <dbReference type="EMBL" id="WZO33733.1"/>
    </source>
</evidence>
<feature type="binding site" evidence="8">
    <location>
        <position position="123"/>
    </location>
    <ligand>
        <name>ATP</name>
        <dbReference type="ChEBI" id="CHEBI:30616"/>
    </ligand>
</feature>
<dbReference type="GO" id="GO:0000287">
    <property type="term" value="F:magnesium ion binding"/>
    <property type="evidence" value="ECO:0007669"/>
    <property type="project" value="UniProtKB-UniRule"/>
</dbReference>
<comment type="similarity">
    <text evidence="1 8">Belongs to the SELO family.</text>
</comment>
<dbReference type="EC" id="2.7.7.-" evidence="8"/>
<comment type="catalytic activity">
    <reaction evidence="8">
        <text>L-seryl-[protein] + ATP = 3-O-(5'-adenylyl)-L-seryl-[protein] + diphosphate</text>
        <dbReference type="Rhea" id="RHEA:58120"/>
        <dbReference type="Rhea" id="RHEA-COMP:9863"/>
        <dbReference type="Rhea" id="RHEA-COMP:15073"/>
        <dbReference type="ChEBI" id="CHEBI:29999"/>
        <dbReference type="ChEBI" id="CHEBI:30616"/>
        <dbReference type="ChEBI" id="CHEBI:33019"/>
        <dbReference type="ChEBI" id="CHEBI:142516"/>
        <dbReference type="EC" id="2.7.7.108"/>
    </reaction>
</comment>
<evidence type="ECO:0000256" key="6">
    <source>
        <dbReference type="ARBA" id="ARBA00022840"/>
    </source>
</evidence>
<evidence type="ECO:0000256" key="8">
    <source>
        <dbReference type="HAMAP-Rule" id="MF_00692"/>
    </source>
</evidence>
<feature type="binding site" evidence="8">
    <location>
        <position position="124"/>
    </location>
    <ligand>
        <name>ATP</name>
        <dbReference type="ChEBI" id="CHEBI:30616"/>
    </ligand>
</feature>
<feature type="binding site" evidence="8">
    <location>
        <position position="293"/>
    </location>
    <ligand>
        <name>ATP</name>
        <dbReference type="ChEBI" id="CHEBI:30616"/>
    </ligand>
</feature>
<evidence type="ECO:0000256" key="2">
    <source>
        <dbReference type="ARBA" id="ARBA00022679"/>
    </source>
</evidence>
<feature type="binding site" evidence="8">
    <location>
        <position position="284"/>
    </location>
    <ligand>
        <name>Mg(2+)</name>
        <dbReference type="ChEBI" id="CHEBI:18420"/>
    </ligand>
</feature>
<sequence length="519" mass="56513">MTAERRGSAGGDGADLMMTDAASRAATNATLDLPACSPGLEQTWAESFPELSRPVTPVRPSDPRILVLGEEVARDLDLDPAYLGSAEGLRFLTGESFRDGRPPVAQLYAGHQWGVFKPVLGDGRAALLGERRDSHGRLRDVHLKGIGPTPLSRVDGYAVVGPMLREFLMGEAMHALGVPTTRMLAVVATGRPRALDGSTLPGAVLARTASSHVRFGSFEYVRAQGDMALLRRLADHVIARHYPQAAEARHPYRALLEEIVGEVAGLTAHWMRLGFVHGVLSTDNVLVAAETVDYGPCAFLDAYEPGAHFSSIDRFGRYAYDRQPSIMRWNLERLGDALSPLLADETAAGEAVAAEIVAGFDAQYQRRWAEAFRAKLGLDVAVSAADAAALAHDALSLLAEHRVDFTGFWRGLATAVEGDDRAVRDRFLGPVPELDTWLVRWRALAPDAAMMRVVNPRYIARNHIVEEALQAANEGDLTPFEQLLELLRKPYTERPGSEYLRFARPAPTGTAPHRTFCGT</sequence>
<accession>A0AAU6SA50</accession>